<organism evidence="1 2">
    <name type="scientific">Schistosoma haematobium</name>
    <name type="common">Blood fluke</name>
    <dbReference type="NCBI Taxonomy" id="6185"/>
    <lineage>
        <taxon>Eukaryota</taxon>
        <taxon>Metazoa</taxon>
        <taxon>Spiralia</taxon>
        <taxon>Lophotrochozoa</taxon>
        <taxon>Platyhelminthes</taxon>
        <taxon>Trematoda</taxon>
        <taxon>Digenea</taxon>
        <taxon>Strigeidida</taxon>
        <taxon>Schistosomatoidea</taxon>
        <taxon>Schistosomatidae</taxon>
        <taxon>Schistosoma</taxon>
    </lineage>
</organism>
<reference evidence="1" key="1">
    <citation type="journal article" date="2012" name="Nat. Genet.">
        <title>Whole-genome sequence of Schistosoma haematobium.</title>
        <authorList>
            <person name="Young N.D."/>
            <person name="Jex A.R."/>
            <person name="Li B."/>
            <person name="Liu S."/>
            <person name="Yang L."/>
            <person name="Xiong Z."/>
            <person name="Li Y."/>
            <person name="Cantacessi C."/>
            <person name="Hall R.S."/>
            <person name="Xu X."/>
            <person name="Chen F."/>
            <person name="Wu X."/>
            <person name="Zerlotini A."/>
            <person name="Oliveira G."/>
            <person name="Hofmann A."/>
            <person name="Zhang G."/>
            <person name="Fang X."/>
            <person name="Kang Y."/>
            <person name="Campbell B.E."/>
            <person name="Loukas A."/>
            <person name="Ranganathan S."/>
            <person name="Rollinson D."/>
            <person name="Rinaldi G."/>
            <person name="Brindley P.J."/>
            <person name="Yang H."/>
            <person name="Wang J."/>
            <person name="Wang J."/>
            <person name="Gasser R.B."/>
        </authorList>
    </citation>
    <scope>NUCLEOTIDE SEQUENCE</scope>
</reference>
<accession>A0A922II36</accession>
<proteinExistence type="predicted"/>
<name>A0A922II36_SCHHA</name>
<evidence type="ECO:0000313" key="1">
    <source>
        <dbReference type="EMBL" id="KAH9579263.1"/>
    </source>
</evidence>
<reference evidence="1" key="3">
    <citation type="submission" date="2021-06" db="EMBL/GenBank/DDBJ databases">
        <title>Chromosome-level genome assembly for S. haematobium.</title>
        <authorList>
            <person name="Stroehlein A.J."/>
        </authorList>
    </citation>
    <scope>NUCLEOTIDE SEQUENCE</scope>
</reference>
<dbReference type="Proteomes" id="UP000471633">
    <property type="component" value="Unassembled WGS sequence"/>
</dbReference>
<evidence type="ECO:0000313" key="2">
    <source>
        <dbReference type="Proteomes" id="UP000471633"/>
    </source>
</evidence>
<comment type="caution">
    <text evidence="1">The sequence shown here is derived from an EMBL/GenBank/DDBJ whole genome shotgun (WGS) entry which is preliminary data.</text>
</comment>
<dbReference type="GeneID" id="75576506"/>
<reference evidence="1" key="2">
    <citation type="journal article" date="2019" name="Gigascience">
        <title>High-quality Schistosoma haematobium genome achieved by single-molecule and long-range sequencing.</title>
        <authorList>
            <person name="Stroehlein A.J."/>
            <person name="Korhonen P.K."/>
            <person name="Chong T.M."/>
            <person name="Lim Y.L."/>
            <person name="Chan K.G."/>
            <person name="Webster B."/>
            <person name="Rollinson D."/>
            <person name="Brindley P.J."/>
            <person name="Gasser R.B."/>
            <person name="Young N.D."/>
        </authorList>
    </citation>
    <scope>NUCLEOTIDE SEQUENCE</scope>
</reference>
<dbReference type="AlphaFoldDB" id="A0A922II36"/>
<keyword evidence="2" id="KW-1185">Reference proteome</keyword>
<dbReference type="RefSeq" id="XP_051064281.1">
    <property type="nucleotide sequence ID" value="XM_051208407.1"/>
</dbReference>
<dbReference type="EMBL" id="AMPZ03000008">
    <property type="protein sequence ID" value="KAH9579263.1"/>
    <property type="molecule type" value="Genomic_DNA"/>
</dbReference>
<dbReference type="CTD" id="75576506"/>
<gene>
    <name evidence="1" type="ORF">MS3_00000761</name>
</gene>
<reference evidence="1" key="4">
    <citation type="journal article" date="2022" name="PLoS Pathog.">
        <title>Chromosome-level genome of Schistosoma haematobium underpins genome-wide explorations of molecular variation.</title>
        <authorList>
            <person name="Stroehlein A.J."/>
            <person name="Korhonen P.K."/>
            <person name="Lee V.V."/>
            <person name="Ralph S.A."/>
            <person name="Mentink-Kane M."/>
            <person name="You H."/>
            <person name="McManus D.P."/>
            <person name="Tchuente L.T."/>
            <person name="Stothard J.R."/>
            <person name="Kaur P."/>
            <person name="Dudchenko O."/>
            <person name="Aiden E.L."/>
            <person name="Yang B."/>
            <person name="Yang H."/>
            <person name="Emery A.M."/>
            <person name="Webster B.L."/>
            <person name="Brindley P.J."/>
            <person name="Rollinson D."/>
            <person name="Chang B.C.H."/>
            <person name="Gasser R.B."/>
            <person name="Young N.D."/>
        </authorList>
    </citation>
    <scope>NUCLEOTIDE SEQUENCE</scope>
</reference>
<protein>
    <submittedName>
        <fullName evidence="1">Uncharacterized protein</fullName>
    </submittedName>
</protein>
<sequence length="99" mass="11734">MTSYLIHSVESFLSQELHLFHFFFGECVAQFRGLVEVGHCHRWIQAQWCSRARLIGLWFKSCKARSWIHIAEASHNRIKQSSSASRFPMIRNIKEHEIF</sequence>
<dbReference type="KEGG" id="shx:MS3_00000761"/>